<reference evidence="5" key="2">
    <citation type="submission" date="2025-08" db="UniProtKB">
        <authorList>
            <consortium name="Ensembl"/>
        </authorList>
    </citation>
    <scope>IDENTIFICATION</scope>
</reference>
<dbReference type="FunFam" id="2.60.40.10:FF:000034">
    <property type="entry name" value="Titin isoform A"/>
    <property type="match status" value="1"/>
</dbReference>
<dbReference type="Gene3D" id="2.60.40.10">
    <property type="entry name" value="Immunoglobulins"/>
    <property type="match status" value="4"/>
</dbReference>
<dbReference type="Pfam" id="PF00041">
    <property type="entry name" value="fn3"/>
    <property type="match status" value="3"/>
</dbReference>
<dbReference type="GO" id="GO:0048738">
    <property type="term" value="P:cardiac muscle tissue development"/>
    <property type="evidence" value="ECO:0007669"/>
    <property type="project" value="TreeGrafter"/>
</dbReference>
<feature type="domain" description="Fibronectin type-III" evidence="4">
    <location>
        <begin position="84"/>
        <end position="185"/>
    </location>
</feature>
<dbReference type="InterPro" id="IPR013783">
    <property type="entry name" value="Ig-like_fold"/>
</dbReference>
<feature type="domain" description="Ig-like" evidence="3">
    <location>
        <begin position="189"/>
        <end position="274"/>
    </location>
</feature>
<evidence type="ECO:0000256" key="2">
    <source>
        <dbReference type="ARBA" id="ARBA00023319"/>
    </source>
</evidence>
<evidence type="ECO:0000259" key="3">
    <source>
        <dbReference type="PROSITE" id="PS50835"/>
    </source>
</evidence>
<dbReference type="SUPFAM" id="SSF49265">
    <property type="entry name" value="Fibronectin type III"/>
    <property type="match status" value="2"/>
</dbReference>
<dbReference type="InterPro" id="IPR036179">
    <property type="entry name" value="Ig-like_dom_sf"/>
</dbReference>
<sequence length="497" mass="54596">SPGPQPGTTANKENAVKPTLQITFSTFTVKNGGELKVEIPVFGQGPLKSEWKKDGNAVKETSRLEFLESDPFRVMAENAAGAGTPSDPSEYIKVLTDHSGSTVCLAWSKPIYDGGAGISGYLVEMKQTAEDEWITCTPTTGIEKTNYIVTGLRENAEYHFRIRAINTSGPGEHVDLPGSVKAVEKLEAPEIELDTALRKIVNVRACSTLRLFVNIKGKPEPEIKWTKEEGTISKRAQIEVTSSNTELLIENVNRNDTGKYVLTATNFSAEIIVNVFERPGPPSELNLDEVSADFVSLSWGPPFYNGGSQITNYVVKKRDTGSAAWQTVSATVARTNIKICRLTQGVEYQFCVAAENRYGTSQYIETEPVVAQYPFNPPGSPTNVRVVQASKSAVVVAWCKPDNDGGSCITGYHIESKDQNSILWTKLNRSPVTENQFKVTSVEEGLVYEFRVYAENMAGVGLCSNTSDSVLTIEVKLKQITWWVVVVKVAFKHTIYL</sequence>
<dbReference type="PROSITE" id="PS50835">
    <property type="entry name" value="IG_LIKE"/>
    <property type="match status" value="1"/>
</dbReference>
<dbReference type="CDD" id="cd00063">
    <property type="entry name" value="FN3"/>
    <property type="match status" value="3"/>
</dbReference>
<dbReference type="PANTHER" id="PTHR14340:SF13">
    <property type="entry name" value="TITIN"/>
    <property type="match status" value="1"/>
</dbReference>
<dbReference type="GO" id="GO:0031430">
    <property type="term" value="C:M band"/>
    <property type="evidence" value="ECO:0007669"/>
    <property type="project" value="TreeGrafter"/>
</dbReference>
<protein>
    <recommendedName>
        <fullName evidence="7">Titin</fullName>
    </recommendedName>
</protein>
<dbReference type="FunFam" id="2.60.40.10:FF:000003">
    <property type="entry name" value="Titin isoform E"/>
    <property type="match status" value="1"/>
</dbReference>
<keyword evidence="2" id="KW-0393">Immunoglobulin domain</keyword>
<dbReference type="InterPro" id="IPR013098">
    <property type="entry name" value="Ig_I-set"/>
</dbReference>
<organism evidence="5 6">
    <name type="scientific">Cynoglossus semilaevis</name>
    <name type="common">Tongue sole</name>
    <dbReference type="NCBI Taxonomy" id="244447"/>
    <lineage>
        <taxon>Eukaryota</taxon>
        <taxon>Metazoa</taxon>
        <taxon>Chordata</taxon>
        <taxon>Craniata</taxon>
        <taxon>Vertebrata</taxon>
        <taxon>Euteleostomi</taxon>
        <taxon>Actinopterygii</taxon>
        <taxon>Neopterygii</taxon>
        <taxon>Teleostei</taxon>
        <taxon>Neoteleostei</taxon>
        <taxon>Acanthomorphata</taxon>
        <taxon>Carangaria</taxon>
        <taxon>Pleuronectiformes</taxon>
        <taxon>Pleuronectoidei</taxon>
        <taxon>Cynoglossidae</taxon>
        <taxon>Cynoglossinae</taxon>
        <taxon>Cynoglossus</taxon>
    </lineage>
</organism>
<proteinExistence type="predicted"/>
<reference evidence="5" key="3">
    <citation type="submission" date="2025-09" db="UniProtKB">
        <authorList>
            <consortium name="Ensembl"/>
        </authorList>
    </citation>
    <scope>IDENTIFICATION</scope>
</reference>
<dbReference type="Proteomes" id="UP000265120">
    <property type="component" value="Chromosome 6"/>
</dbReference>
<evidence type="ECO:0000313" key="5">
    <source>
        <dbReference type="Ensembl" id="ENSCSEP00000021855.1"/>
    </source>
</evidence>
<evidence type="ECO:0000259" key="4">
    <source>
        <dbReference type="PROSITE" id="PS50853"/>
    </source>
</evidence>
<dbReference type="InterPro" id="IPR036116">
    <property type="entry name" value="FN3_sf"/>
</dbReference>
<dbReference type="FunFam" id="2.60.40.10:FF:000135">
    <property type="entry name" value="Titin a"/>
    <property type="match status" value="1"/>
</dbReference>
<evidence type="ECO:0000313" key="6">
    <source>
        <dbReference type="Proteomes" id="UP000265120"/>
    </source>
</evidence>
<dbReference type="InterPro" id="IPR007110">
    <property type="entry name" value="Ig-like_dom"/>
</dbReference>
<dbReference type="Pfam" id="PF07679">
    <property type="entry name" value="I-set"/>
    <property type="match status" value="1"/>
</dbReference>
<reference evidence="5 6" key="1">
    <citation type="journal article" date="2014" name="Nat. Genet.">
        <title>Whole-genome sequence of a flatfish provides insights into ZW sex chromosome evolution and adaptation to a benthic lifestyle.</title>
        <authorList>
            <person name="Chen S."/>
            <person name="Zhang G."/>
            <person name="Shao C."/>
            <person name="Huang Q."/>
            <person name="Liu G."/>
            <person name="Zhang P."/>
            <person name="Song W."/>
            <person name="An N."/>
            <person name="Chalopin D."/>
            <person name="Volff J.N."/>
            <person name="Hong Y."/>
            <person name="Li Q."/>
            <person name="Sha Z."/>
            <person name="Zhou H."/>
            <person name="Xie M."/>
            <person name="Yu Q."/>
            <person name="Liu Y."/>
            <person name="Xiang H."/>
            <person name="Wang N."/>
            <person name="Wu K."/>
            <person name="Yang C."/>
            <person name="Zhou Q."/>
            <person name="Liao X."/>
            <person name="Yang L."/>
            <person name="Hu Q."/>
            <person name="Zhang J."/>
            <person name="Meng L."/>
            <person name="Jin L."/>
            <person name="Tian Y."/>
            <person name="Lian J."/>
            <person name="Yang J."/>
            <person name="Miao G."/>
            <person name="Liu S."/>
            <person name="Liang Z."/>
            <person name="Yan F."/>
            <person name="Li Y."/>
            <person name="Sun B."/>
            <person name="Zhang H."/>
            <person name="Zhang J."/>
            <person name="Zhu Y."/>
            <person name="Du M."/>
            <person name="Zhao Y."/>
            <person name="Schartl M."/>
            <person name="Tang Q."/>
            <person name="Wang J."/>
        </authorList>
    </citation>
    <scope>NUCLEOTIDE SEQUENCE</scope>
</reference>
<feature type="domain" description="Fibronectin type-III" evidence="4">
    <location>
        <begin position="380"/>
        <end position="475"/>
    </location>
</feature>
<dbReference type="GeneTree" id="ENSGT01150000286978"/>
<dbReference type="PANTHER" id="PTHR14340">
    <property type="entry name" value="MICROFIBRIL-ASSOCIATED GLYCOPROTEIN 3"/>
    <property type="match status" value="1"/>
</dbReference>
<dbReference type="PRINTS" id="PR00014">
    <property type="entry name" value="FNTYPEIII"/>
</dbReference>
<dbReference type="SUPFAM" id="SSF48726">
    <property type="entry name" value="Immunoglobulin"/>
    <property type="match status" value="1"/>
</dbReference>
<feature type="domain" description="Fibronectin type-III" evidence="4">
    <location>
        <begin position="281"/>
        <end position="374"/>
    </location>
</feature>
<dbReference type="SMART" id="SM00060">
    <property type="entry name" value="FN3"/>
    <property type="match status" value="3"/>
</dbReference>
<name>A0A3P8WB70_CYNSE</name>
<dbReference type="InterPro" id="IPR003961">
    <property type="entry name" value="FN3_dom"/>
</dbReference>
<dbReference type="GO" id="GO:0045214">
    <property type="term" value="P:sarcomere organization"/>
    <property type="evidence" value="ECO:0007669"/>
    <property type="project" value="TreeGrafter"/>
</dbReference>
<dbReference type="GO" id="GO:0008307">
    <property type="term" value="F:structural constituent of muscle"/>
    <property type="evidence" value="ECO:0007669"/>
    <property type="project" value="TreeGrafter"/>
</dbReference>
<dbReference type="Ensembl" id="ENSCSET00000022134.1">
    <property type="protein sequence ID" value="ENSCSEP00000021855.1"/>
    <property type="gene ID" value="ENSCSEG00000013901.1"/>
</dbReference>
<dbReference type="FunFam" id="2.60.40.10:FF:000002">
    <property type="entry name" value="Titin a"/>
    <property type="match status" value="1"/>
</dbReference>
<dbReference type="PROSITE" id="PS50853">
    <property type="entry name" value="FN3"/>
    <property type="match status" value="3"/>
</dbReference>
<keyword evidence="6" id="KW-1185">Reference proteome</keyword>
<dbReference type="AlphaFoldDB" id="A0A3P8WB70"/>
<keyword evidence="1" id="KW-0677">Repeat</keyword>
<evidence type="ECO:0008006" key="7">
    <source>
        <dbReference type="Google" id="ProtNLM"/>
    </source>
</evidence>
<accession>A0A3P8WB70</accession>
<evidence type="ECO:0000256" key="1">
    <source>
        <dbReference type="ARBA" id="ARBA00022737"/>
    </source>
</evidence>